<reference evidence="1 2" key="1">
    <citation type="submission" date="2017-11" db="EMBL/GenBank/DDBJ databases">
        <title>De-novo sequencing of pomegranate (Punica granatum L.) genome.</title>
        <authorList>
            <person name="Akparov Z."/>
            <person name="Amiraslanov A."/>
            <person name="Hajiyeva S."/>
            <person name="Abbasov M."/>
            <person name="Kaur K."/>
            <person name="Hamwieh A."/>
            <person name="Solovyev V."/>
            <person name="Salamov A."/>
            <person name="Braich B."/>
            <person name="Kosarev P."/>
            <person name="Mahmoud A."/>
            <person name="Hajiyev E."/>
            <person name="Babayeva S."/>
            <person name="Izzatullayeva V."/>
            <person name="Mammadov A."/>
            <person name="Mammadov A."/>
            <person name="Sharifova S."/>
            <person name="Ojaghi J."/>
            <person name="Eynullazada K."/>
            <person name="Bayramov B."/>
            <person name="Abdulazimova A."/>
            <person name="Shahmuradov I."/>
        </authorList>
    </citation>
    <scope>NUCLEOTIDE SEQUENCE [LARGE SCALE GENOMIC DNA]</scope>
    <source>
        <strain evidence="2">cv. AG2017</strain>
        <tissue evidence="1">Leaf</tissue>
    </source>
</reference>
<keyword evidence="2" id="KW-1185">Reference proteome</keyword>
<proteinExistence type="predicted"/>
<evidence type="ECO:0000313" key="2">
    <source>
        <dbReference type="Proteomes" id="UP000233551"/>
    </source>
</evidence>
<organism evidence="1 2">
    <name type="scientific">Punica granatum</name>
    <name type="common">Pomegranate</name>
    <dbReference type="NCBI Taxonomy" id="22663"/>
    <lineage>
        <taxon>Eukaryota</taxon>
        <taxon>Viridiplantae</taxon>
        <taxon>Streptophyta</taxon>
        <taxon>Embryophyta</taxon>
        <taxon>Tracheophyta</taxon>
        <taxon>Spermatophyta</taxon>
        <taxon>Magnoliopsida</taxon>
        <taxon>eudicotyledons</taxon>
        <taxon>Gunneridae</taxon>
        <taxon>Pentapetalae</taxon>
        <taxon>rosids</taxon>
        <taxon>malvids</taxon>
        <taxon>Myrtales</taxon>
        <taxon>Lythraceae</taxon>
        <taxon>Punica</taxon>
    </lineage>
</organism>
<evidence type="ECO:0008006" key="3">
    <source>
        <dbReference type="Google" id="ProtNLM"/>
    </source>
</evidence>
<comment type="caution">
    <text evidence="1">The sequence shown here is derived from an EMBL/GenBank/DDBJ whole genome shotgun (WGS) entry which is preliminary data.</text>
</comment>
<sequence length="96" mass="10356">MARLEVVRAMQEWGVSPETIPGDGSNSICAEIWALRGSLRMALHIGLQFLIVELDAQNILYFESPPAEVISSLLADAMGISNPRDVCINAAYIAPG</sequence>
<dbReference type="AlphaFoldDB" id="A0A2I0J634"/>
<protein>
    <recommendedName>
        <fullName evidence="3">RNase H type-1 domain-containing protein</fullName>
    </recommendedName>
</protein>
<accession>A0A2I0J634</accession>
<evidence type="ECO:0000313" key="1">
    <source>
        <dbReference type="EMBL" id="PKI51699.1"/>
    </source>
</evidence>
<gene>
    <name evidence="1" type="ORF">CRG98_027862</name>
</gene>
<dbReference type="EMBL" id="PGOL01001995">
    <property type="protein sequence ID" value="PKI51699.1"/>
    <property type="molecule type" value="Genomic_DNA"/>
</dbReference>
<dbReference type="Proteomes" id="UP000233551">
    <property type="component" value="Unassembled WGS sequence"/>
</dbReference>
<name>A0A2I0J634_PUNGR</name>